<feature type="compositionally biased region" description="Polar residues" evidence="5">
    <location>
        <begin position="1"/>
        <end position="13"/>
    </location>
</feature>
<evidence type="ECO:0000256" key="1">
    <source>
        <dbReference type="ARBA" id="ARBA00007782"/>
    </source>
</evidence>
<proteinExistence type="inferred from homology"/>
<name>A0A168KN33_ABSGL</name>
<dbReference type="EMBL" id="LT550122">
    <property type="protein sequence ID" value="SAL95017.1"/>
    <property type="molecule type" value="Genomic_DNA"/>
</dbReference>
<accession>A0A168KN33</accession>
<dbReference type="PANTHER" id="PTHR23415">
    <property type="entry name" value="CYCLIN-DEPENDENT KINASES REGULATORY SUBUNIT/60S RIBOSOME SUBUNIT BIOGENESIS PROTEIN NIP7"/>
    <property type="match status" value="1"/>
</dbReference>
<dbReference type="GO" id="GO:0051301">
    <property type="term" value="P:cell division"/>
    <property type="evidence" value="ECO:0007669"/>
    <property type="project" value="UniProtKB-UniRule"/>
</dbReference>
<evidence type="ECO:0000256" key="4">
    <source>
        <dbReference type="RuleBase" id="RU311113"/>
    </source>
</evidence>
<dbReference type="Pfam" id="PF01111">
    <property type="entry name" value="CKS"/>
    <property type="match status" value="1"/>
</dbReference>
<feature type="region of interest" description="Disordered" evidence="5">
    <location>
        <begin position="154"/>
        <end position="181"/>
    </location>
</feature>
<reference evidence="6" key="1">
    <citation type="submission" date="2016-04" db="EMBL/GenBank/DDBJ databases">
        <authorList>
            <person name="Evans L.H."/>
            <person name="Alamgir A."/>
            <person name="Owens N."/>
            <person name="Weber N.D."/>
            <person name="Virtaneva K."/>
            <person name="Barbian K."/>
            <person name="Babar A."/>
            <person name="Rosenke K."/>
        </authorList>
    </citation>
    <scope>NUCLEOTIDE SEQUENCE [LARGE SCALE GENOMIC DNA]</scope>
    <source>
        <strain evidence="6">CBS 101.48</strain>
    </source>
</reference>
<evidence type="ECO:0000256" key="2">
    <source>
        <dbReference type="ARBA" id="ARBA00022618"/>
    </source>
</evidence>
<dbReference type="Proteomes" id="UP000078561">
    <property type="component" value="Unassembled WGS sequence"/>
</dbReference>
<dbReference type="GO" id="GO:0016538">
    <property type="term" value="F:cyclin-dependent protein serine/threonine kinase regulator activity"/>
    <property type="evidence" value="ECO:0007669"/>
    <property type="project" value="InterPro"/>
</dbReference>
<dbReference type="InterPro" id="IPR000789">
    <property type="entry name" value="Cyclin-dep_kinase_reg-sub"/>
</dbReference>
<feature type="compositionally biased region" description="Polar residues" evidence="5">
    <location>
        <begin position="28"/>
        <end position="41"/>
    </location>
</feature>
<protein>
    <recommendedName>
        <fullName evidence="4">Cyclin-dependent kinases regulatory subunit</fullName>
    </recommendedName>
</protein>
<keyword evidence="2 4" id="KW-0132">Cell division</keyword>
<dbReference type="AlphaFoldDB" id="A0A168KN33"/>
<evidence type="ECO:0000313" key="6">
    <source>
        <dbReference type="EMBL" id="SAL95017.1"/>
    </source>
</evidence>
<comment type="function">
    <text evidence="4">Binds to the catalytic subunit of the cyclin dependent kinases and is essential for their biological function.</text>
</comment>
<dbReference type="InParanoid" id="A0A168KN33"/>
<evidence type="ECO:0000313" key="7">
    <source>
        <dbReference type="Proteomes" id="UP000078561"/>
    </source>
</evidence>
<dbReference type="OrthoDB" id="440676at2759"/>
<gene>
    <name evidence="6" type="primary">ABSGL_00314.1 scaffold 471</name>
</gene>
<comment type="similarity">
    <text evidence="1 4">Belongs to the CKS family.</text>
</comment>
<feature type="region of interest" description="Disordered" evidence="5">
    <location>
        <begin position="1"/>
        <end position="46"/>
    </location>
</feature>
<keyword evidence="3 4" id="KW-0131">Cell cycle</keyword>
<organism evidence="6">
    <name type="scientific">Absidia glauca</name>
    <name type="common">Pin mould</name>
    <dbReference type="NCBI Taxonomy" id="4829"/>
    <lineage>
        <taxon>Eukaryota</taxon>
        <taxon>Fungi</taxon>
        <taxon>Fungi incertae sedis</taxon>
        <taxon>Mucoromycota</taxon>
        <taxon>Mucoromycotina</taxon>
        <taxon>Mucoromycetes</taxon>
        <taxon>Mucorales</taxon>
        <taxon>Cunninghamellaceae</taxon>
        <taxon>Absidia</taxon>
    </lineage>
</organism>
<evidence type="ECO:0000256" key="3">
    <source>
        <dbReference type="ARBA" id="ARBA00023306"/>
    </source>
</evidence>
<evidence type="ECO:0000256" key="5">
    <source>
        <dbReference type="SAM" id="MobiDB-lite"/>
    </source>
</evidence>
<keyword evidence="7" id="KW-1185">Reference proteome</keyword>
<sequence length="181" mass="20813">MTTKRAASPTNDSEPVLKKQSREPSPSPHRQQTGSAVQSAKDQQKADALKRLRNDVALFRKEIRSSTIYKDDQYQYRHVTLPRQIAAHLPHGGLKTLLRENDYRRLGVGISGGWEHYMIYQPEPNILLLRRRHETARKMDEEYKVYLQQKKDQEAAAAKTSQNTQSERTKRSIRTATDGGD</sequence>
<dbReference type="PRINTS" id="PR00296">
    <property type="entry name" value="CYCLINKINASE"/>
</dbReference>
<dbReference type="SMART" id="SM01084">
    <property type="entry name" value="CKS"/>
    <property type="match status" value="1"/>
</dbReference>
<dbReference type="Gene3D" id="3.30.170.10">
    <property type="entry name" value="Cyclin-dependent kinase, regulatory subunit"/>
    <property type="match status" value="1"/>
</dbReference>
<dbReference type="SUPFAM" id="SSF55637">
    <property type="entry name" value="Cell cycle regulatory proteins"/>
    <property type="match status" value="1"/>
</dbReference>
<dbReference type="STRING" id="4829.A0A168KN33"/>
<dbReference type="OMA" id="RDIGINQ"/>
<dbReference type="InterPro" id="IPR036858">
    <property type="entry name" value="Cyclin-dep_kinase_reg-sub_sf"/>
</dbReference>